<dbReference type="InParanoid" id="A0A194XGK9"/>
<dbReference type="AlphaFoldDB" id="A0A194XGK9"/>
<sequence>MCWQSMSLLTDTPDQETRQYVVVMTGTHMSEPCTGRVVWNRWRQQQTIRRRIHILPNPDVTFTAGRTSILNKINKSPIYNSSTGPHPVRTSINPTKLSSPQPIFFHPTLLKSTPHSSILKIHHPCLAAAPATGSSGRLQDGTNTFDRSTASPSSCVRIAITGLINGICLCGIGFIFIS</sequence>
<dbReference type="RefSeq" id="XP_018073658.1">
    <property type="nucleotide sequence ID" value="XM_018207869.1"/>
</dbReference>
<feature type="transmembrane region" description="Helical" evidence="1">
    <location>
        <begin position="158"/>
        <end position="177"/>
    </location>
</feature>
<keyword evidence="1" id="KW-1133">Transmembrane helix</keyword>
<keyword evidence="1" id="KW-0472">Membrane</keyword>
<dbReference type="KEGG" id="psco:LY89DRAFT_488227"/>
<accession>A0A194XGK9</accession>
<dbReference type="GeneID" id="28817595"/>
<organism evidence="2 3">
    <name type="scientific">Mollisia scopiformis</name>
    <name type="common">Conifer needle endophyte fungus</name>
    <name type="synonym">Phialocephala scopiformis</name>
    <dbReference type="NCBI Taxonomy" id="149040"/>
    <lineage>
        <taxon>Eukaryota</taxon>
        <taxon>Fungi</taxon>
        <taxon>Dikarya</taxon>
        <taxon>Ascomycota</taxon>
        <taxon>Pezizomycotina</taxon>
        <taxon>Leotiomycetes</taxon>
        <taxon>Helotiales</taxon>
        <taxon>Mollisiaceae</taxon>
        <taxon>Mollisia</taxon>
    </lineage>
</organism>
<protein>
    <submittedName>
        <fullName evidence="2">Uncharacterized protein</fullName>
    </submittedName>
</protein>
<proteinExistence type="predicted"/>
<keyword evidence="1" id="KW-0812">Transmembrane</keyword>
<evidence type="ECO:0000256" key="1">
    <source>
        <dbReference type="SAM" id="Phobius"/>
    </source>
</evidence>
<reference evidence="2 3" key="1">
    <citation type="submission" date="2015-10" db="EMBL/GenBank/DDBJ databases">
        <title>Full genome of DAOMC 229536 Phialocephala scopiformis, a fungal endophyte of spruce producing the potent anti-insectan compound rugulosin.</title>
        <authorList>
            <consortium name="DOE Joint Genome Institute"/>
            <person name="Walker A.K."/>
            <person name="Frasz S.L."/>
            <person name="Seifert K.A."/>
            <person name="Miller J.D."/>
            <person name="Mondo S.J."/>
            <person name="Labutti K."/>
            <person name="Lipzen A."/>
            <person name="Dockter R."/>
            <person name="Kennedy M."/>
            <person name="Grigoriev I.V."/>
            <person name="Spatafora J.W."/>
        </authorList>
    </citation>
    <scope>NUCLEOTIDE SEQUENCE [LARGE SCALE GENOMIC DNA]</scope>
    <source>
        <strain evidence="2 3">CBS 120377</strain>
    </source>
</reference>
<name>A0A194XGK9_MOLSC</name>
<evidence type="ECO:0000313" key="2">
    <source>
        <dbReference type="EMBL" id="KUJ19303.1"/>
    </source>
</evidence>
<dbReference type="Proteomes" id="UP000070700">
    <property type="component" value="Unassembled WGS sequence"/>
</dbReference>
<evidence type="ECO:0000313" key="3">
    <source>
        <dbReference type="Proteomes" id="UP000070700"/>
    </source>
</evidence>
<keyword evidence="3" id="KW-1185">Reference proteome</keyword>
<gene>
    <name evidence="2" type="ORF">LY89DRAFT_488227</name>
</gene>
<dbReference type="EMBL" id="KQ947411">
    <property type="protein sequence ID" value="KUJ19303.1"/>
    <property type="molecule type" value="Genomic_DNA"/>
</dbReference>